<organism evidence="2 3">
    <name type="scientific">Candidatus Magasanikbacteria bacterium RIFCSPLOWO2_01_FULL_40_15</name>
    <dbReference type="NCBI Taxonomy" id="1798686"/>
    <lineage>
        <taxon>Bacteria</taxon>
        <taxon>Candidatus Magasanikiibacteriota</taxon>
    </lineage>
</organism>
<dbReference type="AlphaFoldDB" id="A0A1F6N2M4"/>
<reference evidence="2 3" key="1">
    <citation type="journal article" date="2016" name="Nat. Commun.">
        <title>Thousands of microbial genomes shed light on interconnected biogeochemical processes in an aquifer system.</title>
        <authorList>
            <person name="Anantharaman K."/>
            <person name="Brown C.T."/>
            <person name="Hug L.A."/>
            <person name="Sharon I."/>
            <person name="Castelle C.J."/>
            <person name="Probst A.J."/>
            <person name="Thomas B.C."/>
            <person name="Singh A."/>
            <person name="Wilkins M.J."/>
            <person name="Karaoz U."/>
            <person name="Brodie E.L."/>
            <person name="Williams K.H."/>
            <person name="Hubbard S.S."/>
            <person name="Banfield J.F."/>
        </authorList>
    </citation>
    <scope>NUCLEOTIDE SEQUENCE [LARGE SCALE GENOMIC DNA]</scope>
</reference>
<accession>A0A1F6N2M4</accession>
<dbReference type="EMBL" id="MFQH01000017">
    <property type="protein sequence ID" value="OGH78157.1"/>
    <property type="molecule type" value="Genomic_DNA"/>
</dbReference>
<evidence type="ECO:0000259" key="1">
    <source>
        <dbReference type="Pfam" id="PF21956"/>
    </source>
</evidence>
<dbReference type="Proteomes" id="UP000177040">
    <property type="component" value="Unassembled WGS sequence"/>
</dbReference>
<proteinExistence type="predicted"/>
<protein>
    <recommendedName>
        <fullName evidence="1">DUF6922 domain-containing protein</fullName>
    </recommendedName>
</protein>
<name>A0A1F6N2M4_9BACT</name>
<dbReference type="Pfam" id="PF21956">
    <property type="entry name" value="DUF6922"/>
    <property type="match status" value="1"/>
</dbReference>
<feature type="domain" description="DUF6922" evidence="1">
    <location>
        <begin position="3"/>
        <end position="53"/>
    </location>
</feature>
<gene>
    <name evidence="2" type="ORF">A2983_03735</name>
</gene>
<evidence type="ECO:0000313" key="3">
    <source>
        <dbReference type="Proteomes" id="UP000177040"/>
    </source>
</evidence>
<evidence type="ECO:0000313" key="2">
    <source>
        <dbReference type="EMBL" id="OGH78157.1"/>
    </source>
</evidence>
<sequence length="75" mass="9384">MKFRQALFWDTNPKKIDTKKNAQYIIERILDFGNDKEVRWLWNFYDKSFLKKVVKKSRCLRPRTRQLWQILLKNH</sequence>
<dbReference type="InterPro" id="IPR053830">
    <property type="entry name" value="DUF6922"/>
</dbReference>
<comment type="caution">
    <text evidence="2">The sequence shown here is derived from an EMBL/GenBank/DDBJ whole genome shotgun (WGS) entry which is preliminary data.</text>
</comment>